<evidence type="ECO:0000313" key="3">
    <source>
        <dbReference type="Proteomes" id="UP000054324"/>
    </source>
</evidence>
<dbReference type="CTD" id="20314839"/>
<dbReference type="Proteomes" id="UP000054324">
    <property type="component" value="Unassembled WGS sequence"/>
</dbReference>
<dbReference type="KEGG" id="ovi:T265_00651"/>
<dbReference type="GeneID" id="20314839"/>
<protein>
    <submittedName>
        <fullName evidence="2">Uncharacterized protein</fullName>
    </submittedName>
</protein>
<sequence>MNGPGAFAGGGQKASAPADISIIGVLRVAHTLSYDRVTNSVGRSGCLRRDGGSNSETVSNNDVSGL</sequence>
<organism evidence="2 3">
    <name type="scientific">Opisthorchis viverrini</name>
    <name type="common">Southeast Asian liver fluke</name>
    <dbReference type="NCBI Taxonomy" id="6198"/>
    <lineage>
        <taxon>Eukaryota</taxon>
        <taxon>Metazoa</taxon>
        <taxon>Spiralia</taxon>
        <taxon>Lophotrochozoa</taxon>
        <taxon>Platyhelminthes</taxon>
        <taxon>Trematoda</taxon>
        <taxon>Digenea</taxon>
        <taxon>Opisthorchiida</taxon>
        <taxon>Opisthorchiata</taxon>
        <taxon>Opisthorchiidae</taxon>
        <taxon>Opisthorchis</taxon>
    </lineage>
</organism>
<proteinExistence type="predicted"/>
<feature type="compositionally biased region" description="Polar residues" evidence="1">
    <location>
        <begin position="52"/>
        <end position="66"/>
    </location>
</feature>
<feature type="region of interest" description="Disordered" evidence="1">
    <location>
        <begin position="41"/>
        <end position="66"/>
    </location>
</feature>
<keyword evidence="3" id="KW-1185">Reference proteome</keyword>
<dbReference type="EMBL" id="KL596624">
    <property type="protein sequence ID" value="KER33541.1"/>
    <property type="molecule type" value="Genomic_DNA"/>
</dbReference>
<evidence type="ECO:0000256" key="1">
    <source>
        <dbReference type="SAM" id="MobiDB-lite"/>
    </source>
</evidence>
<gene>
    <name evidence="2" type="ORF">T265_00651</name>
</gene>
<name>A0A075A2E5_OPIVI</name>
<dbReference type="RefSeq" id="XP_009162743.1">
    <property type="nucleotide sequence ID" value="XM_009164479.1"/>
</dbReference>
<dbReference type="AlphaFoldDB" id="A0A075A2E5"/>
<reference evidence="2 3" key="1">
    <citation type="submission" date="2013-11" db="EMBL/GenBank/DDBJ databases">
        <title>Opisthorchis viverrini - life in the bile duct.</title>
        <authorList>
            <person name="Young N.D."/>
            <person name="Nagarajan N."/>
            <person name="Lin S.J."/>
            <person name="Korhonen P.K."/>
            <person name="Jex A.R."/>
            <person name="Hall R.S."/>
            <person name="Safavi-Hemami H."/>
            <person name="Kaewkong W."/>
            <person name="Bertrand D."/>
            <person name="Gao S."/>
            <person name="Seet Q."/>
            <person name="Wongkham S."/>
            <person name="Teh B.T."/>
            <person name="Wongkham C."/>
            <person name="Intapan P.M."/>
            <person name="Maleewong W."/>
            <person name="Yang X."/>
            <person name="Hu M."/>
            <person name="Wang Z."/>
            <person name="Hofmann A."/>
            <person name="Sternberg P.W."/>
            <person name="Tan P."/>
            <person name="Wang J."/>
            <person name="Gasser R.B."/>
        </authorList>
    </citation>
    <scope>NUCLEOTIDE SEQUENCE [LARGE SCALE GENOMIC DNA]</scope>
</reference>
<evidence type="ECO:0000313" key="2">
    <source>
        <dbReference type="EMBL" id="KER33541.1"/>
    </source>
</evidence>
<accession>A0A075A2E5</accession>